<feature type="transmembrane region" description="Helical" evidence="1">
    <location>
        <begin position="341"/>
        <end position="359"/>
    </location>
</feature>
<dbReference type="OrthoDB" id="649136at2"/>
<dbReference type="RefSeq" id="WP_147168386.1">
    <property type="nucleotide sequence ID" value="NZ_VOOR01000033.1"/>
</dbReference>
<keyword evidence="1" id="KW-1133">Transmembrane helix</keyword>
<feature type="transmembrane region" description="Helical" evidence="1">
    <location>
        <begin position="364"/>
        <end position="382"/>
    </location>
</feature>
<feature type="transmembrane region" description="Helical" evidence="1">
    <location>
        <begin position="110"/>
        <end position="127"/>
    </location>
</feature>
<evidence type="ECO:0000313" key="2">
    <source>
        <dbReference type="EMBL" id="TXB62258.1"/>
    </source>
</evidence>
<proteinExistence type="predicted"/>
<evidence type="ECO:0000256" key="1">
    <source>
        <dbReference type="SAM" id="Phobius"/>
    </source>
</evidence>
<accession>A0A5C6RIJ9</accession>
<feature type="transmembrane region" description="Helical" evidence="1">
    <location>
        <begin position="277"/>
        <end position="297"/>
    </location>
</feature>
<protein>
    <recommendedName>
        <fullName evidence="4">YfhO family protein</fullName>
    </recommendedName>
</protein>
<comment type="caution">
    <text evidence="2">The sequence shown here is derived from an EMBL/GenBank/DDBJ whole genome shotgun (WGS) entry which is preliminary data.</text>
</comment>
<evidence type="ECO:0000313" key="3">
    <source>
        <dbReference type="Proteomes" id="UP000321580"/>
    </source>
</evidence>
<feature type="transmembrane region" description="Helical" evidence="1">
    <location>
        <begin position="139"/>
        <end position="157"/>
    </location>
</feature>
<feature type="transmembrane region" description="Helical" evidence="1">
    <location>
        <begin position="164"/>
        <end position="188"/>
    </location>
</feature>
<keyword evidence="1" id="KW-0812">Transmembrane</keyword>
<feature type="transmembrane region" description="Helical" evidence="1">
    <location>
        <begin position="208"/>
        <end position="226"/>
    </location>
</feature>
<feature type="transmembrane region" description="Helical" evidence="1">
    <location>
        <begin position="309"/>
        <end position="329"/>
    </location>
</feature>
<feature type="transmembrane region" description="Helical" evidence="1">
    <location>
        <begin position="77"/>
        <end position="98"/>
    </location>
</feature>
<gene>
    <name evidence="2" type="ORF">FRY97_15060</name>
</gene>
<organism evidence="2 3">
    <name type="scientific">Phaeodactylibacter luteus</name>
    <dbReference type="NCBI Taxonomy" id="1564516"/>
    <lineage>
        <taxon>Bacteria</taxon>
        <taxon>Pseudomonadati</taxon>
        <taxon>Bacteroidota</taxon>
        <taxon>Saprospiria</taxon>
        <taxon>Saprospirales</taxon>
        <taxon>Haliscomenobacteraceae</taxon>
        <taxon>Phaeodactylibacter</taxon>
    </lineage>
</organism>
<evidence type="ECO:0008006" key="4">
    <source>
        <dbReference type="Google" id="ProtNLM"/>
    </source>
</evidence>
<dbReference type="Proteomes" id="UP000321580">
    <property type="component" value="Unassembled WGS sequence"/>
</dbReference>
<keyword evidence="1" id="KW-0472">Membrane</keyword>
<dbReference type="AlphaFoldDB" id="A0A5C6RIJ9"/>
<name>A0A5C6RIJ9_9BACT</name>
<dbReference type="EMBL" id="VOOR01000033">
    <property type="protein sequence ID" value="TXB62258.1"/>
    <property type="molecule type" value="Genomic_DNA"/>
</dbReference>
<reference evidence="2 3" key="1">
    <citation type="submission" date="2019-08" db="EMBL/GenBank/DDBJ databases">
        <title>Genome of Phaeodactylibacter luteus.</title>
        <authorList>
            <person name="Bowman J.P."/>
        </authorList>
    </citation>
    <scope>NUCLEOTIDE SEQUENCE [LARGE SCALE GENOMIC DNA]</scope>
    <source>
        <strain evidence="2 3">KCTC 42180</strain>
    </source>
</reference>
<keyword evidence="3" id="KW-1185">Reference proteome</keyword>
<sequence length="535" mass="59582">MKNLRPGTLYLIAFALVQAFYLPTRTAGFVTDFTGLLGRFDGQGPAGIWDCFGFPALQQVLNAILYGMYSLFGTAHIPWYLLQTSLHALNGVLLFLLAQRWLLRLGHARPQAIAPLASLLFLLSPYASEPVTWRVAQNFLLVTAAALGSGLLALKWAERPNPKTWLAIMACFLPALFTFELALIIPALNAVLLLSLPGQRAAHALKVIAPQLALIVGYFFINRALLGSWVGHYGAEVHLRFQPLEVAANFLRYAAKHLLFARYWPHTWKAALFNGLLNPWAVWGLLALLSSALLYIAGTYRQQKPALKLFLLAALCYGASLLPISNLYFNFTLLVENDRYGYLPSAFLSLGLISLLSLLARRAVLIAAAICLLPSAALLWSTNQKWQVANQMYHALLQGFNSYHAEEVYLLNLPDNYQGIGLFRDYSGQDHAFADALRYIRQQPYTGKIHEVAQYNLTRLTDGATAARDSSGQIRVEFEQWGNWWWHRGIGMGSGYRSEGYEVISHGHHYFLLGAPPADGKAFLVQSGLGWKEVE</sequence>